<accession>A0AAQ3S028</accession>
<sequence length="109" mass="11237">MSLSMTSGNLLGNKLGSAAICSTIGLVLSSSIRCPSVMSKVLLLSTMSLKKRLSRTVGVASKFTGGFLNRVVPGLGHACLISSIVSLPRVGSGTPVLLKSKALCMKKSQ</sequence>
<reference evidence="1 2" key="1">
    <citation type="journal article" date="2023" name="Life. Sci Alliance">
        <title>Evolutionary insights into 3D genome organization and epigenetic landscape of Vigna mungo.</title>
        <authorList>
            <person name="Junaid A."/>
            <person name="Singh B."/>
            <person name="Bhatia S."/>
        </authorList>
    </citation>
    <scope>NUCLEOTIDE SEQUENCE [LARGE SCALE GENOMIC DNA]</scope>
    <source>
        <strain evidence="1">Urdbean</strain>
    </source>
</reference>
<dbReference type="EMBL" id="CP144696">
    <property type="protein sequence ID" value="WVZ12692.1"/>
    <property type="molecule type" value="Genomic_DNA"/>
</dbReference>
<keyword evidence="2" id="KW-1185">Reference proteome</keyword>
<evidence type="ECO:0000313" key="1">
    <source>
        <dbReference type="EMBL" id="WVZ12692.1"/>
    </source>
</evidence>
<name>A0AAQ3S028_VIGMU</name>
<organism evidence="1 2">
    <name type="scientific">Vigna mungo</name>
    <name type="common">Black gram</name>
    <name type="synonym">Phaseolus mungo</name>
    <dbReference type="NCBI Taxonomy" id="3915"/>
    <lineage>
        <taxon>Eukaryota</taxon>
        <taxon>Viridiplantae</taxon>
        <taxon>Streptophyta</taxon>
        <taxon>Embryophyta</taxon>
        <taxon>Tracheophyta</taxon>
        <taxon>Spermatophyta</taxon>
        <taxon>Magnoliopsida</taxon>
        <taxon>eudicotyledons</taxon>
        <taxon>Gunneridae</taxon>
        <taxon>Pentapetalae</taxon>
        <taxon>rosids</taxon>
        <taxon>fabids</taxon>
        <taxon>Fabales</taxon>
        <taxon>Fabaceae</taxon>
        <taxon>Papilionoideae</taxon>
        <taxon>50 kb inversion clade</taxon>
        <taxon>NPAAA clade</taxon>
        <taxon>indigoferoid/millettioid clade</taxon>
        <taxon>Phaseoleae</taxon>
        <taxon>Vigna</taxon>
    </lineage>
</organism>
<dbReference type="Proteomes" id="UP001374535">
    <property type="component" value="Chromosome 5"/>
</dbReference>
<proteinExistence type="predicted"/>
<evidence type="ECO:0000313" key="2">
    <source>
        <dbReference type="Proteomes" id="UP001374535"/>
    </source>
</evidence>
<dbReference type="AlphaFoldDB" id="A0AAQ3S028"/>
<protein>
    <submittedName>
        <fullName evidence="1">Uncharacterized protein</fullName>
    </submittedName>
</protein>
<gene>
    <name evidence="1" type="ORF">V8G54_017222</name>
</gene>